<feature type="compositionally biased region" description="Basic and acidic residues" evidence="2">
    <location>
        <begin position="722"/>
        <end position="731"/>
    </location>
</feature>
<proteinExistence type="inferred from homology"/>
<protein>
    <recommendedName>
        <fullName evidence="3">LNS2/PITP domain-containing protein</fullName>
    </recommendedName>
</protein>
<keyword evidence="5" id="KW-1185">Reference proteome</keyword>
<feature type="region of interest" description="Disordered" evidence="2">
    <location>
        <begin position="430"/>
        <end position="457"/>
    </location>
</feature>
<sequence>MPAEQHTNVNANDAAASASKGVANTTTTSSIPAPPPSISGRDDGDDDVGGEVGGGDDVVVVGGGGDGVQGLTALVSLEDISAVVDAPPFAADARFSDTATSGAAAMKTNALSKNDDEAAAAEKGDANSQSLLQNQNATNNVVFSSEGGLPPGLDDLELTFPEDVDEENDGLDKIELEDTSVSAAASVPSTSTSTTVFRTITDGASSVLEGASLVLPHLGGAIDIIAVRQPDGSIKSSPFYVRFGKYQALLRRREKRVHIRVNDQPVPMTMHVGRNGEAYFMLDDDGNNVDDIAAAVAKKVAEAEAADDFEGDPSSETSEATGHVRRSRTAPADIAPTGGTSMPPHPRRQASYHHHHHHHRAHHNLDEDVFSPPSGYSSGDDPVPHATLATVAAVIQEAEAIKAAQDAEEDLAKPSTANLDEGLQPLEEDVNTTTAAVAQEEEAATRGEDDDDDQRHDESNNVVAVAAVAAAAATAAADDNDESHGSSPGNWPARGQHASDAAVLSPLDVVSHRFDPTDDDMLGDRLHVNNASADASSAPPTMGKDEGRAPAPAPVISTTAATTTAAAAPSRGGRAKDLVAVLRDMDLSLCAAYLPSTATMATSEAHAIFNQYRVSSSCLHRGSRDFIGHDALAESLVCRVYDESSRSFRFVLWRDAMPHVLDALAFGTPVIPSSLPFLAFTDNVLATSASEASLGGSSGGDGRVESTGSLSMLLSTAESDTENARNIESTRKAATLVSASTQTSDREDGESAAADADAAVTSKRTAPSKDDGGGSPRSSSWSFWPFSSTPRAVPAGDGAHKLPAGVTDPAADADVTGRSPPDDVKLSEAAAVASASSTAAAAAAARRARARAYHMRKTLQPPASELAQLGLVAGSNTIDFTFENSLLGRQTLRAYVYLLDWDVKIVVSDIDGTITKSDVLGHIMPMVGQDWSHAGVAKLFHAIVANGYQMMYLSARAISQAATTRDYLRTLSQDGVGMPSGPVIMSPDGMLPSLYREVVLRRPQEFKISCLSTIRALFPEERNPFYAGFGNRPTDEVSYEAVGVPRGKIFTINPRGEVTCLSSRSFVLSSPGSSLTEPNSGVGISGGGAGTAGDFDGGEVVGSPRSPPAVLPIGASSDGAGAASANSTGTPRRKILQAASAASAIPATVSAWSSLNRIHDMADQMFPSVRRALPAVRQRASSAAAAADEAMTPGDGRDLHFTLEEVPVDAETAVDVLEDEHEAYNDWNYWSRGPPVLVDDDELV</sequence>
<feature type="compositionally biased region" description="Low complexity" evidence="2">
    <location>
        <begin position="8"/>
        <end position="31"/>
    </location>
</feature>
<dbReference type="Proteomes" id="UP000660262">
    <property type="component" value="Unassembled WGS sequence"/>
</dbReference>
<feature type="compositionally biased region" description="Basic and acidic residues" evidence="2">
    <location>
        <begin position="443"/>
        <end position="457"/>
    </location>
</feature>
<dbReference type="PANTHER" id="PTHR12181">
    <property type="entry name" value="LIPIN"/>
    <property type="match status" value="1"/>
</dbReference>
<dbReference type="Pfam" id="PF08235">
    <property type="entry name" value="LNS2"/>
    <property type="match status" value="1"/>
</dbReference>
<dbReference type="InterPro" id="IPR031315">
    <property type="entry name" value="LNS2/PITP"/>
</dbReference>
<feature type="region of interest" description="Disordered" evidence="2">
    <location>
        <begin position="716"/>
        <end position="823"/>
    </location>
</feature>
<dbReference type="InterPro" id="IPR036412">
    <property type="entry name" value="HAD-like_sf"/>
</dbReference>
<dbReference type="Pfam" id="PF04571">
    <property type="entry name" value="Lipin_N"/>
    <property type="match status" value="1"/>
</dbReference>
<dbReference type="SMART" id="SM00775">
    <property type="entry name" value="LNS2"/>
    <property type="match status" value="1"/>
</dbReference>
<evidence type="ECO:0000259" key="3">
    <source>
        <dbReference type="SMART" id="SM00775"/>
    </source>
</evidence>
<feature type="compositionally biased region" description="Basic residues" evidence="2">
    <location>
        <begin position="345"/>
        <end position="362"/>
    </location>
</feature>
<feature type="compositionally biased region" description="Low complexity" evidence="2">
    <location>
        <begin position="371"/>
        <end position="381"/>
    </location>
</feature>
<comment type="caution">
    <text evidence="4">The sequence shown here is derived from an EMBL/GenBank/DDBJ whole genome shotgun (WGS) entry which is preliminary data.</text>
</comment>
<feature type="region of interest" description="Disordered" evidence="2">
    <location>
        <begin position="472"/>
        <end position="498"/>
    </location>
</feature>
<dbReference type="InterPro" id="IPR026058">
    <property type="entry name" value="LIPIN"/>
</dbReference>
<dbReference type="InterPro" id="IPR007651">
    <property type="entry name" value="Lipin_N"/>
</dbReference>
<reference evidence="4" key="1">
    <citation type="submission" date="2020-10" db="EMBL/GenBank/DDBJ databases">
        <title>Unveiling of a novel bifunctional photoreceptor, Dualchrome1, isolated from a cosmopolitan green alga.</title>
        <authorList>
            <person name="Suzuki S."/>
            <person name="Kawachi M."/>
        </authorList>
    </citation>
    <scope>NUCLEOTIDE SEQUENCE</scope>
    <source>
        <strain evidence="4">NIES 2893</strain>
    </source>
</reference>
<dbReference type="SUPFAM" id="SSF56784">
    <property type="entry name" value="HAD-like"/>
    <property type="match status" value="1"/>
</dbReference>
<feature type="region of interest" description="Disordered" evidence="2">
    <location>
        <begin position="304"/>
        <end position="383"/>
    </location>
</feature>
<name>A0A830HGP1_9CHLO</name>
<dbReference type="InterPro" id="IPR013209">
    <property type="entry name" value="LNS2"/>
</dbReference>
<feature type="region of interest" description="Disordered" evidence="2">
    <location>
        <begin position="1"/>
        <end position="58"/>
    </location>
</feature>
<dbReference type="InterPro" id="IPR023214">
    <property type="entry name" value="HAD_sf"/>
</dbReference>
<feature type="compositionally biased region" description="Acidic residues" evidence="2">
    <location>
        <begin position="304"/>
        <end position="313"/>
    </location>
</feature>
<dbReference type="PANTHER" id="PTHR12181:SF12">
    <property type="entry name" value="PHOSPHATIDATE PHOSPHATASE"/>
    <property type="match status" value="1"/>
</dbReference>
<evidence type="ECO:0000313" key="5">
    <source>
        <dbReference type="Proteomes" id="UP000660262"/>
    </source>
</evidence>
<comment type="similarity">
    <text evidence="1">Belongs to the lipin family.</text>
</comment>
<feature type="region of interest" description="Disordered" evidence="2">
    <location>
        <begin position="531"/>
        <end position="550"/>
    </location>
</feature>
<feature type="domain" description="LNS2/PITP" evidence="3">
    <location>
        <begin position="905"/>
        <end position="1061"/>
    </location>
</feature>
<dbReference type="OrthoDB" id="4567at2759"/>
<feature type="compositionally biased region" description="Low complexity" evidence="2">
    <location>
        <begin position="776"/>
        <end position="788"/>
    </location>
</feature>
<organism evidence="4 5">
    <name type="scientific">Pycnococcus provasolii</name>
    <dbReference type="NCBI Taxonomy" id="41880"/>
    <lineage>
        <taxon>Eukaryota</taxon>
        <taxon>Viridiplantae</taxon>
        <taxon>Chlorophyta</taxon>
        <taxon>Pseudoscourfieldiophyceae</taxon>
        <taxon>Pseudoscourfieldiales</taxon>
        <taxon>Pycnococcaceae</taxon>
        <taxon>Pycnococcus</taxon>
    </lineage>
</organism>
<evidence type="ECO:0000313" key="4">
    <source>
        <dbReference type="EMBL" id="GHP04811.1"/>
    </source>
</evidence>
<dbReference type="GO" id="GO:0008195">
    <property type="term" value="F:phosphatidate phosphatase activity"/>
    <property type="evidence" value="ECO:0007669"/>
    <property type="project" value="TreeGrafter"/>
</dbReference>
<feature type="compositionally biased region" description="Polar residues" evidence="2">
    <location>
        <begin position="1070"/>
        <end position="1079"/>
    </location>
</feature>
<dbReference type="EMBL" id="BNJQ01000008">
    <property type="protein sequence ID" value="GHP04811.1"/>
    <property type="molecule type" value="Genomic_DNA"/>
</dbReference>
<dbReference type="AlphaFoldDB" id="A0A830HGP1"/>
<evidence type="ECO:0000256" key="2">
    <source>
        <dbReference type="SAM" id="MobiDB-lite"/>
    </source>
</evidence>
<feature type="region of interest" description="Disordered" evidence="2">
    <location>
        <begin position="1070"/>
        <end position="1129"/>
    </location>
</feature>
<evidence type="ECO:0000256" key="1">
    <source>
        <dbReference type="ARBA" id="ARBA00005476"/>
    </source>
</evidence>
<feature type="compositionally biased region" description="Low complexity" evidence="2">
    <location>
        <begin position="1114"/>
        <end position="1129"/>
    </location>
</feature>
<dbReference type="Gene3D" id="3.40.50.1000">
    <property type="entry name" value="HAD superfamily/HAD-like"/>
    <property type="match status" value="1"/>
</dbReference>
<gene>
    <name evidence="4" type="ORF">PPROV_000356300</name>
</gene>
<accession>A0A830HGP1</accession>